<evidence type="ECO:0000259" key="1">
    <source>
        <dbReference type="Pfam" id="PF06902"/>
    </source>
</evidence>
<comment type="caution">
    <text evidence="2">The sequence shown here is derived from an EMBL/GenBank/DDBJ whole genome shotgun (WGS) entry which is preliminary data.</text>
</comment>
<organism evidence="2 3">
    <name type="scientific">Flavihumibacter solisilvae</name>
    <dbReference type="NCBI Taxonomy" id="1349421"/>
    <lineage>
        <taxon>Bacteria</taxon>
        <taxon>Pseudomonadati</taxon>
        <taxon>Bacteroidota</taxon>
        <taxon>Chitinophagia</taxon>
        <taxon>Chitinophagales</taxon>
        <taxon>Chitinophagaceae</taxon>
        <taxon>Flavihumibacter</taxon>
    </lineage>
</organism>
<name>A0A0C1L8L1_9BACT</name>
<evidence type="ECO:0000313" key="3">
    <source>
        <dbReference type="Proteomes" id="UP000031408"/>
    </source>
</evidence>
<dbReference type="Gene3D" id="3.30.300.20">
    <property type="match status" value="1"/>
</dbReference>
<dbReference type="Pfam" id="PF02566">
    <property type="entry name" value="OsmC"/>
    <property type="match status" value="1"/>
</dbReference>
<dbReference type="InterPro" id="IPR015946">
    <property type="entry name" value="KH_dom-like_a/b"/>
</dbReference>
<dbReference type="AlphaFoldDB" id="A0A0C1L8L1"/>
<dbReference type="InterPro" id="IPR003718">
    <property type="entry name" value="OsmC/Ohr_fam"/>
</dbReference>
<gene>
    <name evidence="2" type="ORF">OI18_03320</name>
</gene>
<dbReference type="RefSeq" id="WP_039137230.1">
    <property type="nucleotide sequence ID" value="NZ_JSVC01000003.1"/>
</dbReference>
<dbReference type="PANTHER" id="PTHR39624:SF2">
    <property type="entry name" value="OSMC-LIKE PROTEIN"/>
    <property type="match status" value="1"/>
</dbReference>
<reference evidence="2 3" key="1">
    <citation type="submission" date="2014-11" db="EMBL/GenBank/DDBJ databases">
        <title>Genome sequence of Flavihumibacter solisilvae 3-3.</title>
        <authorList>
            <person name="Zhou G."/>
            <person name="Li M."/>
            <person name="Wang G."/>
        </authorList>
    </citation>
    <scope>NUCLEOTIDE SEQUENCE [LARGE SCALE GENOMIC DNA]</scope>
    <source>
        <strain evidence="2 3">3-3</strain>
    </source>
</reference>
<dbReference type="OrthoDB" id="9791538at2"/>
<dbReference type="EMBL" id="JSVC01000003">
    <property type="protein sequence ID" value="KIC95926.1"/>
    <property type="molecule type" value="Genomic_DNA"/>
</dbReference>
<dbReference type="PANTHER" id="PTHR39624">
    <property type="entry name" value="PROTEIN INVOLVED IN RIMO-MEDIATED BETA-METHYLTHIOLATION OF RIBOSOMAL PROTEIN S12 YCAO"/>
    <property type="match status" value="1"/>
</dbReference>
<feature type="domain" description="Divergent 4Fe-4S mono-cluster" evidence="1">
    <location>
        <begin position="147"/>
        <end position="206"/>
    </location>
</feature>
<sequence>MRYKLEQPVHAGITTKKYQCTIEWRNGKFIADEPPSVGGEDSGPDPYTLLLSSLSSCKLITLRMYIDRKGWEIDQIAISSNLYHETKDGSLTTVIDCDILFLSPVSAEQKTKLLEIAKKCPISKIVQGEVKVRVFVFRDEETKTINYANEEITVVWKPELCQHSTRCWTQLPTVFKPSERKWIDPNGAPADRIKEQVHRCPSGALGFLYNGELNPGETGQAT</sequence>
<proteinExistence type="predicted"/>
<evidence type="ECO:0000313" key="2">
    <source>
        <dbReference type="EMBL" id="KIC95926.1"/>
    </source>
</evidence>
<dbReference type="InterPro" id="IPR010693">
    <property type="entry name" value="Divergent_4Fe-4S_mono-cluster"/>
</dbReference>
<dbReference type="InterPro" id="IPR036102">
    <property type="entry name" value="OsmC/Ohrsf"/>
</dbReference>
<accession>A0A0C1L8L1</accession>
<dbReference type="Pfam" id="PF06902">
    <property type="entry name" value="Fer4_19"/>
    <property type="match status" value="1"/>
</dbReference>
<keyword evidence="3" id="KW-1185">Reference proteome</keyword>
<protein>
    <recommendedName>
        <fullName evidence="1">Divergent 4Fe-4S mono-cluster domain-containing protein</fullName>
    </recommendedName>
</protein>
<dbReference type="Proteomes" id="UP000031408">
    <property type="component" value="Unassembled WGS sequence"/>
</dbReference>
<dbReference type="SUPFAM" id="SSF82784">
    <property type="entry name" value="OsmC-like"/>
    <property type="match status" value="1"/>
</dbReference>
<dbReference type="STRING" id="1349421.OI18_03320"/>